<dbReference type="Proteomes" id="UP000294682">
    <property type="component" value="Unassembled WGS sequence"/>
</dbReference>
<evidence type="ECO:0000313" key="3">
    <source>
        <dbReference type="Proteomes" id="UP000294682"/>
    </source>
</evidence>
<sequence>MKKIAKKSQKKILIKTLSIFAIVSFCLLLLLIIIISIESGEDDHYLVFSELGGSNYNEEIALTEQSSSEPILTFELVAGEAGEYGKLVTYNKGTEFEKTFYAYYVPASVYTVTNVGEYMGQICIYSGETYITEEGWEEPAESFGVELLDVDETTTITVKDGQYIEIQAPDEFCFKAQ</sequence>
<proteinExistence type="predicted"/>
<name>A0A9X8UKG6_9FIRM</name>
<keyword evidence="3" id="KW-1185">Reference proteome</keyword>
<gene>
    <name evidence="2" type="ORF">EDD78_10280</name>
</gene>
<dbReference type="RefSeq" id="WP_132083910.1">
    <property type="nucleotide sequence ID" value="NZ_SLUK01000002.1"/>
</dbReference>
<keyword evidence="1" id="KW-0472">Membrane</keyword>
<dbReference type="EMBL" id="SLUK01000002">
    <property type="protein sequence ID" value="TCL44462.1"/>
    <property type="molecule type" value="Genomic_DNA"/>
</dbReference>
<accession>A0A9X8UKG6</accession>
<dbReference type="AlphaFoldDB" id="A0A9X8UKG6"/>
<organism evidence="2 3">
    <name type="scientific">Harryflintia acetispora</name>
    <dbReference type="NCBI Taxonomy" id="1849041"/>
    <lineage>
        <taxon>Bacteria</taxon>
        <taxon>Bacillati</taxon>
        <taxon>Bacillota</taxon>
        <taxon>Clostridia</taxon>
        <taxon>Eubacteriales</taxon>
        <taxon>Oscillospiraceae</taxon>
        <taxon>Harryflintia</taxon>
    </lineage>
</organism>
<feature type="transmembrane region" description="Helical" evidence="1">
    <location>
        <begin position="12"/>
        <end position="37"/>
    </location>
</feature>
<reference evidence="2 3" key="1">
    <citation type="submission" date="2019-03" db="EMBL/GenBank/DDBJ databases">
        <title>Genomic Encyclopedia of Type Strains, Phase IV (KMG-IV): sequencing the most valuable type-strain genomes for metagenomic binning, comparative biology and taxonomic classification.</title>
        <authorList>
            <person name="Goeker M."/>
        </authorList>
    </citation>
    <scope>NUCLEOTIDE SEQUENCE [LARGE SCALE GENOMIC DNA]</scope>
    <source>
        <strain evidence="2 3">DSM 100433</strain>
    </source>
</reference>
<keyword evidence="1" id="KW-0812">Transmembrane</keyword>
<evidence type="ECO:0000256" key="1">
    <source>
        <dbReference type="SAM" id="Phobius"/>
    </source>
</evidence>
<comment type="caution">
    <text evidence="2">The sequence shown here is derived from an EMBL/GenBank/DDBJ whole genome shotgun (WGS) entry which is preliminary data.</text>
</comment>
<evidence type="ECO:0000313" key="2">
    <source>
        <dbReference type="EMBL" id="TCL44462.1"/>
    </source>
</evidence>
<protein>
    <submittedName>
        <fullName evidence="2">Uncharacterized protein</fullName>
    </submittedName>
</protein>
<keyword evidence="1" id="KW-1133">Transmembrane helix</keyword>